<dbReference type="AlphaFoldDB" id="A0A0F9JBU9"/>
<comment type="caution">
    <text evidence="1">The sequence shown here is derived from an EMBL/GenBank/DDBJ whole genome shotgun (WGS) entry which is preliminary data.</text>
</comment>
<organism evidence="1">
    <name type="scientific">marine sediment metagenome</name>
    <dbReference type="NCBI Taxonomy" id="412755"/>
    <lineage>
        <taxon>unclassified sequences</taxon>
        <taxon>metagenomes</taxon>
        <taxon>ecological metagenomes</taxon>
    </lineage>
</organism>
<gene>
    <name evidence="1" type="ORF">LCGC14_1843240</name>
</gene>
<evidence type="ECO:0000313" key="1">
    <source>
        <dbReference type="EMBL" id="KKL96562.1"/>
    </source>
</evidence>
<reference evidence="1" key="1">
    <citation type="journal article" date="2015" name="Nature">
        <title>Complex archaea that bridge the gap between prokaryotes and eukaryotes.</title>
        <authorList>
            <person name="Spang A."/>
            <person name="Saw J.H."/>
            <person name="Jorgensen S.L."/>
            <person name="Zaremba-Niedzwiedzka K."/>
            <person name="Martijn J."/>
            <person name="Lind A.E."/>
            <person name="van Eijk R."/>
            <person name="Schleper C."/>
            <person name="Guy L."/>
            <person name="Ettema T.J."/>
        </authorList>
    </citation>
    <scope>NUCLEOTIDE SEQUENCE</scope>
</reference>
<proteinExistence type="predicted"/>
<name>A0A0F9JBU9_9ZZZZ</name>
<accession>A0A0F9JBU9</accession>
<protein>
    <submittedName>
        <fullName evidence="1">Uncharacterized protein</fullName>
    </submittedName>
</protein>
<dbReference type="EMBL" id="LAZR01018399">
    <property type="protein sequence ID" value="KKL96562.1"/>
    <property type="molecule type" value="Genomic_DNA"/>
</dbReference>
<sequence>MADVQIHYSETGANLYMLVERVSDNKVRDVVAGAWDTFAVADLGDYDTAGAETPAASYRYLFTFPALAAGDYIVKIFRRAGGAPAIADLLVGDGLVHWDGSAVMQLGTVDSTGQGMSMAKALEVAVAILAGKASYVSATGVWTVKGRDGTTTIYEGTLASQGGRTASTIS</sequence>